<dbReference type="PIRSF" id="PIRSF000451">
    <property type="entry name" value="PKS_III"/>
    <property type="match status" value="1"/>
</dbReference>
<dbReference type="PANTHER" id="PTHR11877">
    <property type="entry name" value="HYDROXYMETHYLGLUTARYL-COA SYNTHASE"/>
    <property type="match status" value="1"/>
</dbReference>
<keyword evidence="2" id="KW-0808">Transferase</keyword>
<organism evidence="6">
    <name type="scientific">Ignavibacterium album</name>
    <dbReference type="NCBI Taxonomy" id="591197"/>
    <lineage>
        <taxon>Bacteria</taxon>
        <taxon>Pseudomonadati</taxon>
        <taxon>Ignavibacteriota</taxon>
        <taxon>Ignavibacteria</taxon>
        <taxon>Ignavibacteriales</taxon>
        <taxon>Ignavibacteriaceae</taxon>
        <taxon>Ignavibacterium</taxon>
    </lineage>
</organism>
<dbReference type="Gene3D" id="3.40.47.10">
    <property type="match status" value="2"/>
</dbReference>
<comment type="similarity">
    <text evidence="1">Belongs to the thiolase-like superfamily. Chalcone/stilbene synthases family.</text>
</comment>
<dbReference type="PANTHER" id="PTHR11877:SF46">
    <property type="entry name" value="TYPE III POLYKETIDE SYNTHASE A"/>
    <property type="match status" value="1"/>
</dbReference>
<dbReference type="EMBL" id="DSUJ01000005">
    <property type="protein sequence ID" value="HFI90223.1"/>
    <property type="molecule type" value="Genomic_DNA"/>
</dbReference>
<feature type="domain" description="FAE" evidence="5">
    <location>
        <begin position="73"/>
        <end position="212"/>
    </location>
</feature>
<dbReference type="SUPFAM" id="SSF53901">
    <property type="entry name" value="Thiolase-like"/>
    <property type="match status" value="1"/>
</dbReference>
<proteinExistence type="inferred from homology"/>
<evidence type="ECO:0000259" key="4">
    <source>
        <dbReference type="Pfam" id="PF02797"/>
    </source>
</evidence>
<evidence type="ECO:0000256" key="2">
    <source>
        <dbReference type="ARBA" id="ARBA00022679"/>
    </source>
</evidence>
<evidence type="ECO:0000313" key="7">
    <source>
        <dbReference type="EMBL" id="HGT48998.1"/>
    </source>
</evidence>
<evidence type="ECO:0000256" key="3">
    <source>
        <dbReference type="PIRSR" id="PIRSR000451-1"/>
    </source>
</evidence>
<dbReference type="InterPro" id="IPR012328">
    <property type="entry name" value="Chalcone/stilbene_synt_C"/>
</dbReference>
<name>A0A7V2ZHQ9_9BACT</name>
<dbReference type="InterPro" id="IPR011141">
    <property type="entry name" value="Polyketide_synthase_type-III"/>
</dbReference>
<protein>
    <submittedName>
        <fullName evidence="6">Type III polyketide synthase</fullName>
    </submittedName>
</protein>
<accession>A0A7V2ZHQ9</accession>
<evidence type="ECO:0000259" key="5">
    <source>
        <dbReference type="Pfam" id="PF08392"/>
    </source>
</evidence>
<evidence type="ECO:0000256" key="1">
    <source>
        <dbReference type="ARBA" id="ARBA00005531"/>
    </source>
</evidence>
<dbReference type="InterPro" id="IPR013601">
    <property type="entry name" value="FAE1_typ3_polyketide_synth"/>
</dbReference>
<comment type="caution">
    <text evidence="6">The sequence shown here is derived from an EMBL/GenBank/DDBJ whole genome shotgun (WGS) entry which is preliminary data.</text>
</comment>
<dbReference type="GO" id="GO:0016020">
    <property type="term" value="C:membrane"/>
    <property type="evidence" value="ECO:0007669"/>
    <property type="project" value="InterPro"/>
</dbReference>
<dbReference type="AlphaFoldDB" id="A0A7V2ZHQ9"/>
<dbReference type="GO" id="GO:0006633">
    <property type="term" value="P:fatty acid biosynthetic process"/>
    <property type="evidence" value="ECO:0007669"/>
    <property type="project" value="InterPro"/>
</dbReference>
<evidence type="ECO:0000313" key="6">
    <source>
        <dbReference type="EMBL" id="HFI90223.1"/>
    </source>
</evidence>
<dbReference type="GO" id="GO:0030639">
    <property type="term" value="P:polyketide biosynthetic process"/>
    <property type="evidence" value="ECO:0007669"/>
    <property type="project" value="TreeGrafter"/>
</dbReference>
<gene>
    <name evidence="6" type="ORF">ENS31_01690</name>
    <name evidence="7" type="ORF">ENS56_13260</name>
</gene>
<reference evidence="6" key="1">
    <citation type="journal article" date="2020" name="mSystems">
        <title>Genome- and Community-Level Interaction Insights into Carbon Utilization and Element Cycling Functions of Hydrothermarchaeota in Hydrothermal Sediment.</title>
        <authorList>
            <person name="Zhou Z."/>
            <person name="Liu Y."/>
            <person name="Xu W."/>
            <person name="Pan J."/>
            <person name="Luo Z.H."/>
            <person name="Li M."/>
        </authorList>
    </citation>
    <scope>NUCLEOTIDE SEQUENCE [LARGE SCALE GENOMIC DNA]</scope>
    <source>
        <strain evidence="6">SpSt-479</strain>
        <strain evidence="7">SpSt-500</strain>
    </source>
</reference>
<dbReference type="Pfam" id="PF08392">
    <property type="entry name" value="FAE1_CUT1_RppA"/>
    <property type="match status" value="1"/>
</dbReference>
<dbReference type="GO" id="GO:0016747">
    <property type="term" value="F:acyltransferase activity, transferring groups other than amino-acyl groups"/>
    <property type="evidence" value="ECO:0007669"/>
    <property type="project" value="InterPro"/>
</dbReference>
<dbReference type="Pfam" id="PF02797">
    <property type="entry name" value="Chal_sti_synt_C"/>
    <property type="match status" value="1"/>
</dbReference>
<dbReference type="CDD" id="cd00831">
    <property type="entry name" value="CHS_like"/>
    <property type="match status" value="1"/>
</dbReference>
<sequence>MLIDISTALPPYKVNQSLAASELKKRMGGTSAISRMIDMAANQSGIDHRYFVIQDGEENSSDKFYTKNDLHFSPDTKTRMNEYEKWSVYLTKQAVRDLSEKNKIDFGSIDRLITISCTGFFAPGLDYELIKEFNISPNVKRTNIGFMGCAAALVGMNSVWEAMKQNENENVLMVAVELCSLHLQIEPTRDNILANMIFADGAAAAFFSKKYNSDRIILEIQFAESFLFEDSAKFMGWKIGNNGFEMMLSSELPKIILNSATPKAKEILTKKGIDISSINHWALHPGGRAILDSLQSGLSLSDEQLKPSRDVLKNNGNLSSVSILFVLKKFLENVNLKKDDYLCAIAFGPGLTMELVLFKVV</sequence>
<feature type="active site" description="Acyl-thioester intermediate" evidence="3">
    <location>
        <position position="149"/>
    </location>
</feature>
<feature type="domain" description="Chalcone/stilbene synthase C-terminal" evidence="4">
    <location>
        <begin position="220"/>
        <end position="360"/>
    </location>
</feature>
<dbReference type="InterPro" id="IPR016039">
    <property type="entry name" value="Thiolase-like"/>
</dbReference>
<dbReference type="EMBL" id="DSVI01000024">
    <property type="protein sequence ID" value="HGT48998.1"/>
    <property type="molecule type" value="Genomic_DNA"/>
</dbReference>